<keyword evidence="15" id="KW-1185">Reference proteome</keyword>
<evidence type="ECO:0000256" key="9">
    <source>
        <dbReference type="ARBA" id="ARBA00023136"/>
    </source>
</evidence>
<keyword evidence="5 13" id="KW-0812">Transmembrane</keyword>
<keyword evidence="10" id="KW-0675">Receptor</keyword>
<dbReference type="AlphaFoldDB" id="A0A8T1XL37"/>
<evidence type="ECO:0000256" key="2">
    <source>
        <dbReference type="ARBA" id="ARBA00009592"/>
    </source>
</evidence>
<dbReference type="EMBL" id="JAEFBK010000013">
    <property type="protein sequence ID" value="KAG7533014.1"/>
    <property type="molecule type" value="Genomic_DNA"/>
</dbReference>
<evidence type="ECO:0000256" key="6">
    <source>
        <dbReference type="ARBA" id="ARBA00022729"/>
    </source>
</evidence>
<evidence type="ECO:0000313" key="14">
    <source>
        <dbReference type="EMBL" id="KAG7533014.1"/>
    </source>
</evidence>
<comment type="subcellular location">
    <subcellularLocation>
        <location evidence="1">Cell membrane</location>
        <topology evidence="1">Single-pass type I membrane protein</topology>
    </subcellularLocation>
</comment>
<dbReference type="InterPro" id="IPR001611">
    <property type="entry name" value="Leu-rich_rpt"/>
</dbReference>
<evidence type="ECO:0000256" key="12">
    <source>
        <dbReference type="SAM" id="MobiDB-lite"/>
    </source>
</evidence>
<evidence type="ECO:0000256" key="13">
    <source>
        <dbReference type="SAM" id="Phobius"/>
    </source>
</evidence>
<keyword evidence="6" id="KW-0732">Signal</keyword>
<protein>
    <submittedName>
        <fullName evidence="14">Uncharacterized protein</fullName>
    </submittedName>
</protein>
<dbReference type="Proteomes" id="UP000694240">
    <property type="component" value="Chromosome 13"/>
</dbReference>
<feature type="compositionally biased region" description="Basic and acidic residues" evidence="12">
    <location>
        <begin position="377"/>
        <end position="391"/>
    </location>
</feature>
<feature type="transmembrane region" description="Helical" evidence="13">
    <location>
        <begin position="186"/>
        <end position="206"/>
    </location>
</feature>
<evidence type="ECO:0000256" key="11">
    <source>
        <dbReference type="ARBA" id="ARBA00023180"/>
    </source>
</evidence>
<evidence type="ECO:0000256" key="5">
    <source>
        <dbReference type="ARBA" id="ARBA00022692"/>
    </source>
</evidence>
<keyword evidence="7" id="KW-0677">Repeat</keyword>
<evidence type="ECO:0000256" key="10">
    <source>
        <dbReference type="ARBA" id="ARBA00023170"/>
    </source>
</evidence>
<keyword evidence="9 13" id="KW-0472">Membrane</keyword>
<keyword evidence="4" id="KW-0433">Leucine-rich repeat</keyword>
<dbReference type="FunFam" id="3.80.10.10:FF:000111">
    <property type="entry name" value="LRR receptor-like serine/threonine-protein kinase ERECTA"/>
    <property type="match status" value="1"/>
</dbReference>
<evidence type="ECO:0000313" key="15">
    <source>
        <dbReference type="Proteomes" id="UP000694240"/>
    </source>
</evidence>
<reference evidence="14 15" key="1">
    <citation type="submission" date="2020-12" db="EMBL/GenBank/DDBJ databases">
        <title>Concerted genomic and epigenomic changes stabilize Arabidopsis allopolyploids.</title>
        <authorList>
            <person name="Chen Z."/>
        </authorList>
    </citation>
    <scope>NUCLEOTIDE SEQUENCE [LARGE SCALE GENOMIC DNA]</scope>
    <source>
        <strain evidence="14">Allo738</strain>
        <tissue evidence="14">Leaf</tissue>
    </source>
</reference>
<evidence type="ECO:0000256" key="7">
    <source>
        <dbReference type="ARBA" id="ARBA00022737"/>
    </source>
</evidence>
<organism evidence="14 15">
    <name type="scientific">Arabidopsis thaliana x Arabidopsis arenosa</name>
    <dbReference type="NCBI Taxonomy" id="1240361"/>
    <lineage>
        <taxon>Eukaryota</taxon>
        <taxon>Viridiplantae</taxon>
        <taxon>Streptophyta</taxon>
        <taxon>Embryophyta</taxon>
        <taxon>Tracheophyta</taxon>
        <taxon>Spermatophyta</taxon>
        <taxon>Magnoliopsida</taxon>
        <taxon>eudicotyledons</taxon>
        <taxon>Gunneridae</taxon>
        <taxon>Pentapetalae</taxon>
        <taxon>rosids</taxon>
        <taxon>malvids</taxon>
        <taxon>Brassicales</taxon>
        <taxon>Brassicaceae</taxon>
        <taxon>Camelineae</taxon>
        <taxon>Arabidopsis</taxon>
    </lineage>
</organism>
<dbReference type="Pfam" id="PF00560">
    <property type="entry name" value="LRR_1"/>
    <property type="match status" value="2"/>
</dbReference>
<comment type="similarity">
    <text evidence="2">Belongs to the RLP family.</text>
</comment>
<evidence type="ECO:0000256" key="3">
    <source>
        <dbReference type="ARBA" id="ARBA00022475"/>
    </source>
</evidence>
<feature type="compositionally biased region" description="Acidic residues" evidence="12">
    <location>
        <begin position="324"/>
        <end position="339"/>
    </location>
</feature>
<dbReference type="GO" id="GO:0005886">
    <property type="term" value="C:plasma membrane"/>
    <property type="evidence" value="ECO:0007669"/>
    <property type="project" value="UniProtKB-SubCell"/>
</dbReference>
<proteinExistence type="inferred from homology"/>
<feature type="region of interest" description="Disordered" evidence="12">
    <location>
        <begin position="377"/>
        <end position="403"/>
    </location>
</feature>
<evidence type="ECO:0000256" key="1">
    <source>
        <dbReference type="ARBA" id="ARBA00004251"/>
    </source>
</evidence>
<comment type="caution">
    <text evidence="14">The sequence shown here is derived from an EMBL/GenBank/DDBJ whole genome shotgun (WGS) entry which is preliminary data.</text>
</comment>
<keyword evidence="8 13" id="KW-1133">Transmembrane helix</keyword>
<dbReference type="PANTHER" id="PTHR48052:SF24">
    <property type="entry name" value="LEUCINE-RICH REPEAT RECEPTOR-LIKE PROTEIN KINASE TDR"/>
    <property type="match status" value="1"/>
</dbReference>
<keyword evidence="3" id="KW-1003">Cell membrane</keyword>
<evidence type="ECO:0000256" key="8">
    <source>
        <dbReference type="ARBA" id="ARBA00022989"/>
    </source>
</evidence>
<sequence>MREDIPTKPGKLPANIWKAPNLQIFSASFSNLIGEIPNYVGCKSFYRIELQGNSLNGTIPWDIGHCEKLLCLNLSQNHLSGIIPWEISTLPSIADVDLSHNLLTGNIPSDFGSSKTITTFIVSYNQLIGPVPSGSLAHLNPSFFASNEGLCGDVVGKPCNSDRFNTGDADLDGHHNEERPKKTAGAIVWILAAAIGVGFFVLVAATRCFQKSYGNRVDGGGRNGGDIGPWKLTAFQRLNFTADDVVECLSKTDNILGMGSTGTVYKAEMPWVKFNCNRPFMATTAENAGPNPIEAEPIQIPSGDEAEAVRQSGSNRKKRKKDDDGDIEEDREAVSGDDCEVVADEDCDEVCYAGERVENNEEVVEEGQLAMECVPQEKEGGGVEATEKEGGGVEGQKLQGLRDKDYKGGGHGLNVQTSLFRFFGLFFVVYSD</sequence>
<gene>
    <name evidence="14" type="ORF">ISN45_Aa08g006510</name>
</gene>
<accession>A0A8T1XL37</accession>
<keyword evidence="11" id="KW-0325">Glycoprotein</keyword>
<evidence type="ECO:0000256" key="4">
    <source>
        <dbReference type="ARBA" id="ARBA00022614"/>
    </source>
</evidence>
<dbReference type="PANTHER" id="PTHR48052">
    <property type="entry name" value="UNNAMED PRODUCT"/>
    <property type="match status" value="1"/>
</dbReference>
<name>A0A8T1XL37_9BRAS</name>
<feature type="region of interest" description="Disordered" evidence="12">
    <location>
        <begin position="285"/>
        <end position="339"/>
    </location>
</feature>